<evidence type="ECO:0000256" key="1">
    <source>
        <dbReference type="ARBA" id="ARBA00011063"/>
    </source>
</evidence>
<reference evidence="6 7" key="1">
    <citation type="submission" date="2016-10" db="EMBL/GenBank/DDBJ databases">
        <authorList>
            <person name="de Groot N.N."/>
        </authorList>
    </citation>
    <scope>NUCLEOTIDE SEQUENCE [LARGE SCALE GENOMIC DNA]</scope>
    <source>
        <strain evidence="6 7">CGMCC 1.9109</strain>
    </source>
</reference>
<dbReference type="RefSeq" id="WP_068308097.1">
    <property type="nucleotide sequence ID" value="NZ_FNAK01000001.1"/>
</dbReference>
<dbReference type="GO" id="GO:0046685">
    <property type="term" value="P:response to arsenic-containing substance"/>
    <property type="evidence" value="ECO:0007669"/>
    <property type="project" value="UniProtKB-KW"/>
</dbReference>
<gene>
    <name evidence="6" type="ORF">SAMN04488071_0583</name>
</gene>
<feature type="domain" description="Phosphotyrosine protein phosphatase I" evidence="5">
    <location>
        <begin position="9"/>
        <end position="144"/>
    </location>
</feature>
<dbReference type="GO" id="GO:0004725">
    <property type="term" value="F:protein tyrosine phosphatase activity"/>
    <property type="evidence" value="ECO:0007669"/>
    <property type="project" value="InterPro"/>
</dbReference>
<dbReference type="PANTHER" id="PTHR43428">
    <property type="entry name" value="ARSENATE REDUCTASE"/>
    <property type="match status" value="1"/>
</dbReference>
<evidence type="ECO:0000259" key="5">
    <source>
        <dbReference type="SMART" id="SM00226"/>
    </source>
</evidence>
<protein>
    <submittedName>
        <fullName evidence="6">Protein-tyrosine-phosphatase</fullName>
    </submittedName>
</protein>
<evidence type="ECO:0000313" key="7">
    <source>
        <dbReference type="Proteomes" id="UP000183685"/>
    </source>
</evidence>
<evidence type="ECO:0000256" key="3">
    <source>
        <dbReference type="ARBA" id="ARBA00022849"/>
    </source>
</evidence>
<dbReference type="SUPFAM" id="SSF52788">
    <property type="entry name" value="Phosphotyrosine protein phosphatases I"/>
    <property type="match status" value="1"/>
</dbReference>
<proteinExistence type="inferred from homology"/>
<dbReference type="InterPro" id="IPR023485">
    <property type="entry name" value="Ptyr_pPase"/>
</dbReference>
<dbReference type="PRINTS" id="PR00719">
    <property type="entry name" value="LMWPTPASE"/>
</dbReference>
<keyword evidence="2" id="KW-0378">Hydrolase</keyword>
<sequence length="144" mass="15883">MTEAPKSVKSVLFVCNQNAVRSPMAEALASKHSKRRLFVESAGLIAGALDPFSVAALKEEGIDISNHKSLTLADVKLDAFDLIVALTKEAKDHIEKDASAAQVALEYWPTPDPSDAEGNRNQIMDSYRLVRDHLECRIADRFPY</sequence>
<dbReference type="Pfam" id="PF01451">
    <property type="entry name" value="LMWPc"/>
    <property type="match status" value="1"/>
</dbReference>
<keyword evidence="7" id="KW-1185">Reference proteome</keyword>
<dbReference type="SMART" id="SM00226">
    <property type="entry name" value="LMWPc"/>
    <property type="match status" value="1"/>
</dbReference>
<dbReference type="Proteomes" id="UP000183685">
    <property type="component" value="Unassembled WGS sequence"/>
</dbReference>
<evidence type="ECO:0000256" key="2">
    <source>
        <dbReference type="ARBA" id="ARBA00022801"/>
    </source>
</evidence>
<dbReference type="InterPro" id="IPR017867">
    <property type="entry name" value="Tyr_phospatase_low_mol_wt"/>
</dbReference>
<dbReference type="AlphaFoldDB" id="A0A1G6UGT8"/>
<evidence type="ECO:0000313" key="6">
    <source>
        <dbReference type="EMBL" id="SDD40454.1"/>
    </source>
</evidence>
<dbReference type="STRING" id="637679.GCA_001550055_00307"/>
<dbReference type="EMBL" id="FNAK01000001">
    <property type="protein sequence ID" value="SDD40454.1"/>
    <property type="molecule type" value="Genomic_DNA"/>
</dbReference>
<comment type="similarity">
    <text evidence="1">Belongs to the low molecular weight phosphotyrosine protein phosphatase family.</text>
</comment>
<feature type="active site" description="Nucleophile" evidence="4">
    <location>
        <position position="15"/>
    </location>
</feature>
<organism evidence="6 7">
    <name type="scientific">Kordiimonas lacus</name>
    <dbReference type="NCBI Taxonomy" id="637679"/>
    <lineage>
        <taxon>Bacteria</taxon>
        <taxon>Pseudomonadati</taxon>
        <taxon>Pseudomonadota</taxon>
        <taxon>Alphaproteobacteria</taxon>
        <taxon>Kordiimonadales</taxon>
        <taxon>Kordiimonadaceae</taxon>
        <taxon>Kordiimonas</taxon>
    </lineage>
</organism>
<keyword evidence="3" id="KW-0059">Arsenical resistance</keyword>
<dbReference type="Gene3D" id="3.40.50.2300">
    <property type="match status" value="1"/>
</dbReference>
<feature type="active site" evidence="4">
    <location>
        <position position="21"/>
    </location>
</feature>
<dbReference type="PANTHER" id="PTHR43428:SF1">
    <property type="entry name" value="ARSENATE REDUCTASE"/>
    <property type="match status" value="1"/>
</dbReference>
<evidence type="ECO:0000256" key="4">
    <source>
        <dbReference type="PIRSR" id="PIRSR617867-1"/>
    </source>
</evidence>
<dbReference type="OrthoDB" id="9799372at2"/>
<accession>A0A1G6UGT8</accession>
<dbReference type="CDD" id="cd16345">
    <property type="entry name" value="LMWP_ArsC"/>
    <property type="match status" value="1"/>
</dbReference>
<dbReference type="InterPro" id="IPR036196">
    <property type="entry name" value="Ptyr_pPase_sf"/>
</dbReference>
<name>A0A1G6UGT8_9PROT</name>